<organism evidence="1 2">
    <name type="scientific">Streptococcus panodentis</name>
    <dbReference type="NCBI Taxonomy" id="1581472"/>
    <lineage>
        <taxon>Bacteria</taxon>
        <taxon>Bacillati</taxon>
        <taxon>Bacillota</taxon>
        <taxon>Bacilli</taxon>
        <taxon>Lactobacillales</taxon>
        <taxon>Streptococcaceae</taxon>
        <taxon>Streptococcus</taxon>
    </lineage>
</organism>
<dbReference type="SUPFAM" id="SSF53474">
    <property type="entry name" value="alpha/beta-Hydrolases"/>
    <property type="match status" value="1"/>
</dbReference>
<dbReference type="EMBL" id="QFAY01000003">
    <property type="protein sequence ID" value="MBP2620179.1"/>
    <property type="molecule type" value="Genomic_DNA"/>
</dbReference>
<evidence type="ECO:0000313" key="2">
    <source>
        <dbReference type="Proteomes" id="UP001519349"/>
    </source>
</evidence>
<proteinExistence type="predicted"/>
<name>A0ABS5AWR5_9STRE</name>
<dbReference type="InterPro" id="IPR024499">
    <property type="entry name" value="Mbeg1-like"/>
</dbReference>
<dbReference type="Pfam" id="PF11187">
    <property type="entry name" value="Mbeg1-like"/>
    <property type="match status" value="1"/>
</dbReference>
<sequence>MAQNKDFTDKENVDVAMLEYKDGIKVGSGLTINDDKTYIGTVSQIYDNVNGHEEQVYVLTNKESGLTEAEIKDSNGSLRGAVPYSASDAERAQVQDVTVMMQGSQTKTDTPKLLHDTVTDWLPTDFVTASHRLGPAGAVEYATPFVYRHSKSIITQKSREILDKADRDVSNNIGNAVGIFNKDAGQAVKQSLNSFNKNPFNELRKYILSNSAGVFGGALTTGITSTPIMFAAGGLKVTQKFPPAQFKDAAKHLKETIHKYPNAKIDLYGHSLGSMDIQYALSNLTEEEMRHIETVHIYNGPNIYPLLTKEQQARLDSAKYKIFNHIDHKDIVSLGYDLSGSENAAGIVRHIATVEKEIGDQHMMEGYLYDKHKNFVLMDGTGKITLKDTIEADMIPYRTIKKQLSQSNGGLSGKEKIYLDSLQAEITAQSLVNATKLGCETLQQARNKVVEEAEKLAEQLRQVPWGFSLSPDEVAAAYQAGGADQDSLVTSLQEHFDNRLAKAKALHETFSDLKGQIQAGIQQLTAADQELAGDFAQWSQLR</sequence>
<dbReference type="Proteomes" id="UP001519349">
    <property type="component" value="Unassembled WGS sequence"/>
</dbReference>
<protein>
    <recommendedName>
        <fullName evidence="3">DUF2974 domain-containing protein</fullName>
    </recommendedName>
</protein>
<comment type="caution">
    <text evidence="1">The sequence shown here is derived from an EMBL/GenBank/DDBJ whole genome shotgun (WGS) entry which is preliminary data.</text>
</comment>
<keyword evidence="2" id="KW-1185">Reference proteome</keyword>
<evidence type="ECO:0000313" key="1">
    <source>
        <dbReference type="EMBL" id="MBP2620179.1"/>
    </source>
</evidence>
<dbReference type="Gene3D" id="3.40.50.1820">
    <property type="entry name" value="alpha/beta hydrolase"/>
    <property type="match status" value="1"/>
</dbReference>
<evidence type="ECO:0008006" key="3">
    <source>
        <dbReference type="Google" id="ProtNLM"/>
    </source>
</evidence>
<dbReference type="InterPro" id="IPR029058">
    <property type="entry name" value="AB_hydrolase_fold"/>
</dbReference>
<gene>
    <name evidence="1" type="ORF">DHL47_02275</name>
</gene>
<accession>A0ABS5AWR5</accession>
<reference evidence="1 2" key="1">
    <citation type="submission" date="2018-05" db="EMBL/GenBank/DDBJ databases">
        <title>Draft genome sequence of Streptococcus panodentis CCUG 70867T.</title>
        <authorList>
            <person name="Salva-Serra F."/>
            <person name="Mendez V."/>
            <person name="Jaen-Luchoro D."/>
            <person name="Gonzales-Siles L."/>
            <person name="Karlsson R."/>
            <person name="Engstrom-Jakobsson H."/>
            <person name="Busquets A."/>
            <person name="Gomila M."/>
            <person name="Pineiro-Iglesias B."/>
            <person name="Bennasar-Figueras A."/>
            <person name="Seeger M."/>
            <person name="Moore E."/>
        </authorList>
    </citation>
    <scope>NUCLEOTIDE SEQUENCE [LARGE SCALE GENOMIC DNA]</scope>
    <source>
        <strain evidence="1 2">CCUG 70867</strain>
    </source>
</reference>
<dbReference type="RefSeq" id="WP_209550759.1">
    <property type="nucleotide sequence ID" value="NZ_QFAY01000003.1"/>
</dbReference>